<gene>
    <name evidence="9" type="primary">LOC100563314</name>
</gene>
<reference evidence="9" key="2">
    <citation type="submission" date="2025-08" db="UniProtKB">
        <authorList>
            <consortium name="Ensembl"/>
        </authorList>
    </citation>
    <scope>IDENTIFICATION</scope>
</reference>
<proteinExistence type="inferred from homology"/>
<dbReference type="InParanoid" id="A0A803TZF0"/>
<dbReference type="InterPro" id="IPR000215">
    <property type="entry name" value="Serpin_fam"/>
</dbReference>
<evidence type="ECO:0000256" key="1">
    <source>
        <dbReference type="ARBA" id="ARBA00009500"/>
    </source>
</evidence>
<evidence type="ECO:0000256" key="7">
    <source>
        <dbReference type="SAM" id="SignalP"/>
    </source>
</evidence>
<dbReference type="InterPro" id="IPR023796">
    <property type="entry name" value="Serpin_dom"/>
</dbReference>
<keyword evidence="3 7" id="KW-0732">Signal</keyword>
<name>A0A803TZF0_ANOCA</name>
<dbReference type="GO" id="GO:0004867">
    <property type="term" value="F:serine-type endopeptidase inhibitor activity"/>
    <property type="evidence" value="ECO:0000318"/>
    <property type="project" value="GO_Central"/>
</dbReference>
<dbReference type="GeneTree" id="ENSGT00940000164389"/>
<keyword evidence="5" id="KW-0325">Glycoprotein</keyword>
<feature type="signal peptide" evidence="7">
    <location>
        <begin position="1"/>
        <end position="18"/>
    </location>
</feature>
<dbReference type="PANTHER" id="PTHR11461">
    <property type="entry name" value="SERINE PROTEASE INHIBITOR, SERPIN"/>
    <property type="match status" value="1"/>
</dbReference>
<dbReference type="Pfam" id="PF00079">
    <property type="entry name" value="Serpin"/>
    <property type="match status" value="1"/>
</dbReference>
<reference evidence="9" key="3">
    <citation type="submission" date="2025-09" db="UniProtKB">
        <authorList>
            <consortium name="Ensembl"/>
        </authorList>
    </citation>
    <scope>IDENTIFICATION</scope>
</reference>
<evidence type="ECO:0000256" key="3">
    <source>
        <dbReference type="ARBA" id="ARBA00022729"/>
    </source>
</evidence>
<reference evidence="9 10" key="1">
    <citation type="submission" date="2009-12" db="EMBL/GenBank/DDBJ databases">
        <title>The Genome Sequence of Anolis carolinensis (Green Anole Lizard).</title>
        <authorList>
            <consortium name="The Genome Sequencing Platform"/>
            <person name="Di Palma F."/>
            <person name="Alfoldi J."/>
            <person name="Heiman D."/>
            <person name="Young S."/>
            <person name="Grabherr M."/>
            <person name="Johnson J."/>
            <person name="Lander E.S."/>
            <person name="Lindblad-Toh K."/>
        </authorList>
    </citation>
    <scope>NUCLEOTIDE SEQUENCE [LARGE SCALE GENOMIC DNA]</scope>
    <source>
        <strain evidence="9 10">JBL SC #1</strain>
    </source>
</reference>
<feature type="domain" description="Serpin" evidence="8">
    <location>
        <begin position="66"/>
        <end position="424"/>
    </location>
</feature>
<dbReference type="SUPFAM" id="SSF56574">
    <property type="entry name" value="Serpins"/>
    <property type="match status" value="1"/>
</dbReference>
<dbReference type="Gene3D" id="3.30.497.10">
    <property type="entry name" value="Antithrombin, subunit I, domain 2"/>
    <property type="match status" value="1"/>
</dbReference>
<keyword evidence="10" id="KW-1185">Reference proteome</keyword>
<dbReference type="AlphaFoldDB" id="A0A803TZF0"/>
<sequence length="426" mass="48496">MKPIYLSWLLIVLQVCCQHHPRDNIGPDGHGDKIIFEDQDSPLEEEQGKKTTYYEKIAPNNADFAFRFYRHIASNTAAKNIFFSPFSISTAFAMLVLGARSETQNQIYEGLAFNLSEIEKNEIHKGFHQLIHTLSNPNNKAQVEIGNAMFMNETLKILPKFLEDIKSLYAAEGFSSNFSNSTAAEKQINEYVQTKTHGKIAQAVENLDALTAMILINYIFFKAHWEKPFDPYNTREADFFPDANTTVKVFMMYRQDFFNFLYDHNLSCWVVEVPYKGDASAFFILPDQGKMKQVESALSSETLAKWQTSLTLREIHLFIPKLSLSTSYNVKDLLQKMGITDVFNENADLSGITGKPNLKVSRVSMALRIIISITNTKKNLASYNVMESNVSSGAGSATFHYYTYIQIDYIPVSYEVMNGHYWHSLG</sequence>
<comment type="similarity">
    <text evidence="1 6">Belongs to the serpin family.</text>
</comment>
<keyword evidence="4" id="KW-0722">Serine protease inhibitor</keyword>
<dbReference type="InterPro" id="IPR036186">
    <property type="entry name" value="Serpin_sf"/>
</dbReference>
<dbReference type="FunFam" id="3.30.497.10:FF:000001">
    <property type="entry name" value="Serine protease inhibitor"/>
    <property type="match status" value="1"/>
</dbReference>
<dbReference type="Proteomes" id="UP000001646">
    <property type="component" value="Chromosome 1"/>
</dbReference>
<evidence type="ECO:0000256" key="4">
    <source>
        <dbReference type="ARBA" id="ARBA00022900"/>
    </source>
</evidence>
<evidence type="ECO:0000313" key="9">
    <source>
        <dbReference type="Ensembl" id="ENSACAP00000040590.1"/>
    </source>
</evidence>
<evidence type="ECO:0000256" key="5">
    <source>
        <dbReference type="ARBA" id="ARBA00023180"/>
    </source>
</evidence>
<dbReference type="InterPro" id="IPR042178">
    <property type="entry name" value="Serpin_sf_1"/>
</dbReference>
<organism evidence="9 10">
    <name type="scientific">Anolis carolinensis</name>
    <name type="common">Green anole</name>
    <name type="synonym">American chameleon</name>
    <dbReference type="NCBI Taxonomy" id="28377"/>
    <lineage>
        <taxon>Eukaryota</taxon>
        <taxon>Metazoa</taxon>
        <taxon>Chordata</taxon>
        <taxon>Craniata</taxon>
        <taxon>Vertebrata</taxon>
        <taxon>Euteleostomi</taxon>
        <taxon>Lepidosauria</taxon>
        <taxon>Squamata</taxon>
        <taxon>Bifurcata</taxon>
        <taxon>Unidentata</taxon>
        <taxon>Episquamata</taxon>
        <taxon>Toxicofera</taxon>
        <taxon>Iguania</taxon>
        <taxon>Dactyloidae</taxon>
        <taxon>Anolis</taxon>
    </lineage>
</organism>
<dbReference type="SMART" id="SM00093">
    <property type="entry name" value="SERPIN"/>
    <property type="match status" value="1"/>
</dbReference>
<dbReference type="Gene3D" id="2.30.39.10">
    <property type="entry name" value="Alpha-1-antitrypsin, domain 1"/>
    <property type="match status" value="1"/>
</dbReference>
<dbReference type="FunFam" id="2.30.39.10:FF:000003">
    <property type="entry name" value="alpha-1-antitrypsin isoform X1"/>
    <property type="match status" value="1"/>
</dbReference>
<dbReference type="Ensembl" id="ENSACAT00000053952.1">
    <property type="protein sequence ID" value="ENSACAP00000040590.1"/>
    <property type="gene ID" value="ENSACAG00000044157.1"/>
</dbReference>
<evidence type="ECO:0000256" key="2">
    <source>
        <dbReference type="ARBA" id="ARBA00022690"/>
    </source>
</evidence>
<dbReference type="InterPro" id="IPR042185">
    <property type="entry name" value="Serpin_sf_2"/>
</dbReference>
<evidence type="ECO:0000256" key="6">
    <source>
        <dbReference type="RuleBase" id="RU000411"/>
    </source>
</evidence>
<feature type="chain" id="PRO_5032468373" description="Serpin domain-containing protein" evidence="7">
    <location>
        <begin position="19"/>
        <end position="426"/>
    </location>
</feature>
<accession>A0A803TZF0</accession>
<dbReference type="GO" id="GO:0005615">
    <property type="term" value="C:extracellular space"/>
    <property type="evidence" value="ECO:0000318"/>
    <property type="project" value="GO_Central"/>
</dbReference>
<evidence type="ECO:0000313" key="10">
    <source>
        <dbReference type="Proteomes" id="UP000001646"/>
    </source>
</evidence>
<evidence type="ECO:0000259" key="8">
    <source>
        <dbReference type="SMART" id="SM00093"/>
    </source>
</evidence>
<keyword evidence="2" id="KW-0646">Protease inhibitor</keyword>
<dbReference type="PANTHER" id="PTHR11461:SF165">
    <property type="entry name" value="ALPHA-1-ANTITRYPSIN"/>
    <property type="match status" value="1"/>
</dbReference>
<protein>
    <recommendedName>
        <fullName evidence="8">Serpin domain-containing protein</fullName>
    </recommendedName>
</protein>